<dbReference type="HAMAP" id="MF_00147_B">
    <property type="entry name" value="TIM_B"/>
    <property type="match status" value="1"/>
</dbReference>
<feature type="binding site" evidence="11">
    <location>
        <begin position="671"/>
        <end position="672"/>
    </location>
    <ligand>
        <name>substrate</name>
    </ligand>
</feature>
<dbReference type="SUPFAM" id="SSF51351">
    <property type="entry name" value="Triosephosphate isomerase (TIM)"/>
    <property type="match status" value="1"/>
</dbReference>
<evidence type="ECO:0000256" key="4">
    <source>
        <dbReference type="ARBA" id="ARBA00022432"/>
    </source>
</evidence>
<evidence type="ECO:0000313" key="15">
    <source>
        <dbReference type="EMBL" id="MDN0025188.1"/>
    </source>
</evidence>
<proteinExistence type="inferred from homology"/>
<feature type="transmembrane region" description="Helical" evidence="12">
    <location>
        <begin position="155"/>
        <end position="176"/>
    </location>
</feature>
<feature type="transmembrane region" description="Helical" evidence="12">
    <location>
        <begin position="124"/>
        <end position="143"/>
    </location>
</feature>
<dbReference type="CDD" id="cd00311">
    <property type="entry name" value="TIM"/>
    <property type="match status" value="1"/>
</dbReference>
<evidence type="ECO:0000256" key="5">
    <source>
        <dbReference type="ARBA" id="ARBA00022490"/>
    </source>
</evidence>
<reference evidence="15" key="1">
    <citation type="submission" date="2023-06" db="EMBL/GenBank/DDBJ databases">
        <authorList>
            <person name="Zeman M."/>
            <person name="Kubasova T."/>
            <person name="Jahodarova E."/>
            <person name="Nykrynova M."/>
            <person name="Rychlik I."/>
        </authorList>
    </citation>
    <scope>NUCLEOTIDE SEQUENCE</scope>
    <source>
        <strain evidence="15">ET15</strain>
        <strain evidence="14">ET37</strain>
    </source>
</reference>
<comment type="pathway">
    <text evidence="11">Carbohydrate biosynthesis; gluconeogenesis.</text>
</comment>
<dbReference type="NCBIfam" id="NF045576">
    <property type="entry name" value="BT_3928_fam"/>
    <property type="match status" value="1"/>
</dbReference>
<dbReference type="GO" id="GO:0019563">
    <property type="term" value="P:glycerol catabolic process"/>
    <property type="evidence" value="ECO:0007669"/>
    <property type="project" value="TreeGrafter"/>
</dbReference>
<dbReference type="GO" id="GO:0004807">
    <property type="term" value="F:triose-phosphate isomerase activity"/>
    <property type="evidence" value="ECO:0007669"/>
    <property type="project" value="UniProtKB-UniRule"/>
</dbReference>
<comment type="catalytic activity">
    <reaction evidence="11">
        <text>D-glyceraldehyde 3-phosphate = dihydroxyacetone phosphate</text>
        <dbReference type="Rhea" id="RHEA:18585"/>
        <dbReference type="ChEBI" id="CHEBI:57642"/>
        <dbReference type="ChEBI" id="CHEBI:59776"/>
        <dbReference type="EC" id="5.3.1.1"/>
    </reaction>
</comment>
<protein>
    <recommendedName>
        <fullName evidence="11">Triosephosphate isomerase</fullName>
        <shortName evidence="11">TIM</shortName>
        <shortName evidence="11">TPI</shortName>
        <ecNumber evidence="11">5.3.1.1</ecNumber>
    </recommendedName>
    <alternativeName>
        <fullName evidence="11">Triose-phosphate isomerase</fullName>
    </alternativeName>
</protein>
<keyword evidence="9 11" id="KW-0324">Glycolysis</keyword>
<dbReference type="InterPro" id="IPR020861">
    <property type="entry name" value="Triosephosphate_isomerase_AS"/>
</dbReference>
<keyword evidence="6 12" id="KW-0812">Transmembrane</keyword>
<dbReference type="Proteomes" id="UP001168478">
    <property type="component" value="Unassembled WGS sequence"/>
</dbReference>
<dbReference type="GO" id="GO:0006094">
    <property type="term" value="P:gluconeogenesis"/>
    <property type="evidence" value="ECO:0007669"/>
    <property type="project" value="UniProtKB-UniRule"/>
</dbReference>
<dbReference type="EC" id="5.3.1.1" evidence="11"/>
<comment type="function">
    <text evidence="11">Involved in the gluconeogenesis. Catalyzes stereospecifically the conversion of dihydroxyacetone phosphate (DHAP) to D-glyceraldehyde-3-phosphate (G3P).</text>
</comment>
<dbReference type="GO" id="GO:0006096">
    <property type="term" value="P:glycolytic process"/>
    <property type="evidence" value="ECO:0007669"/>
    <property type="project" value="UniProtKB-UniRule"/>
</dbReference>
<feature type="domain" description="Methylamine utilisation protein MauE" evidence="13">
    <location>
        <begin position="7"/>
        <end position="139"/>
    </location>
</feature>
<comment type="caution">
    <text evidence="15">The sequence shown here is derived from an EMBL/GenBank/DDBJ whole genome shotgun (WGS) entry which is preliminary data.</text>
</comment>
<dbReference type="EMBL" id="JAUEIE010000008">
    <property type="protein sequence ID" value="MDN0023113.1"/>
    <property type="molecule type" value="Genomic_DNA"/>
</dbReference>
<comment type="similarity">
    <text evidence="3 11">Belongs to the triosephosphate isomerase family.</text>
</comment>
<evidence type="ECO:0000256" key="9">
    <source>
        <dbReference type="ARBA" id="ARBA00023152"/>
    </source>
</evidence>
<dbReference type="PROSITE" id="PS51440">
    <property type="entry name" value="TIM_2"/>
    <property type="match status" value="1"/>
</dbReference>
<keyword evidence="7 12" id="KW-1133">Transmembrane helix</keyword>
<evidence type="ECO:0000259" key="13">
    <source>
        <dbReference type="Pfam" id="PF07291"/>
    </source>
</evidence>
<dbReference type="Gene3D" id="3.20.20.70">
    <property type="entry name" value="Aldolase class I"/>
    <property type="match status" value="1"/>
</dbReference>
<sequence length="689" mass="77407">MRYAAYILTNVCRLLLSATFILSGYVKAIDPLGTQYKIKDYLEALSLYGVFPDWTTLAASVTLSAAEFSLGILLLFAIQRRVISRTILALMVIMTVITVWIFFYDPVQDCGCFGDALKLTNGQTLAKNIVLTICAATVAARPMKMPRLISKTNQWIVINYTVIFIFATSLLSLYTLPYFDFRPYHVGADIRKGMEIPEGAPQPEFETTFILKKNGVTKEFTLDNYPDSTWEFVDSKTVQTKKGYVPPIHDFSITLNKTGEDITRQVLDSKGYTFLLISPLLEHADDSNFGNIDRIYEYALDYNIPFYCLTASGEKAIRRWQDITGAEYPFCTTDETTLKTVIRSNPGLMLVKDGVVIRKWSHNMLPDTETLDRPLDKLEIGQADQTSTMTKIMRIMLWFVFPLALLTLADRTWAWTKWIKQKRNKNKLYKLFKHKKMRKKIVAGNWKMNMNLQEGVALAKELNETLNAEKPNCGVIICTPFIHLASVAQILNQDVIALGAENCADKEKGAYTGEVSAEMVKSTGAQYVILGHSERRQYYNETPEILKEKVLLALKNGLKVIFCIGETLEEREAEKQNEVVKAELEGSVFNLSAEEFKNIVIAYEPIWAIGTGKTATAEQAEEIHAYIRSIVAEKYGKETAEDTTILYGGSCKASNAPELFAKPDIDGGLIGGASLKAADFKGIIDAWKK</sequence>
<gene>
    <name evidence="11 15" type="primary">tpiA</name>
    <name evidence="14" type="ORF">QVN81_08795</name>
    <name evidence="15" type="ORF">QVN84_06585</name>
</gene>
<dbReference type="InterPro" id="IPR022896">
    <property type="entry name" value="TrioseP_Isoase_bac/euk"/>
</dbReference>
<dbReference type="Pfam" id="PF00121">
    <property type="entry name" value="TIM"/>
    <property type="match status" value="1"/>
</dbReference>
<feature type="binding site" evidence="11">
    <location>
        <position position="610"/>
    </location>
    <ligand>
        <name>substrate</name>
    </ligand>
</feature>
<comment type="pathway">
    <text evidence="2 11">Carbohydrate degradation; glycolysis; D-glyceraldehyde 3-phosphate from glycerone phosphate: step 1/1.</text>
</comment>
<evidence type="ECO:0000256" key="10">
    <source>
        <dbReference type="ARBA" id="ARBA00023235"/>
    </source>
</evidence>
<dbReference type="GO" id="GO:0046166">
    <property type="term" value="P:glyceraldehyde-3-phosphate biosynthetic process"/>
    <property type="evidence" value="ECO:0007669"/>
    <property type="project" value="TreeGrafter"/>
</dbReference>
<keyword evidence="5 11" id="KW-0963">Cytoplasm</keyword>
<feature type="binding site" evidence="11">
    <location>
        <position position="650"/>
    </location>
    <ligand>
        <name>substrate</name>
    </ligand>
</feature>
<dbReference type="GO" id="GO:0016020">
    <property type="term" value="C:membrane"/>
    <property type="evidence" value="ECO:0007669"/>
    <property type="project" value="UniProtKB-SubCell"/>
</dbReference>
<evidence type="ECO:0000256" key="12">
    <source>
        <dbReference type="SAM" id="Phobius"/>
    </source>
</evidence>
<evidence type="ECO:0000256" key="7">
    <source>
        <dbReference type="ARBA" id="ARBA00022989"/>
    </source>
</evidence>
<reference evidence="15" key="2">
    <citation type="submission" date="2023-08" db="EMBL/GenBank/DDBJ databases">
        <title>Identification and characterization of horizontal gene transfer across gut microbiota members of farm animals based on homology search.</title>
        <authorList>
            <person name="Schwarzerova J."/>
            <person name="Nykrynova M."/>
            <person name="Jureckova K."/>
            <person name="Cejkova D."/>
            <person name="Rychlik I."/>
        </authorList>
    </citation>
    <scope>NUCLEOTIDE SEQUENCE</scope>
    <source>
        <strain evidence="15">ET15</strain>
        <strain evidence="14">ET37</strain>
    </source>
</reference>
<dbReference type="AlphaFoldDB" id="A0AAW7JH46"/>
<dbReference type="NCBIfam" id="TIGR00419">
    <property type="entry name" value="tim"/>
    <property type="match status" value="1"/>
</dbReference>
<dbReference type="PROSITE" id="PS00171">
    <property type="entry name" value="TIM_1"/>
    <property type="match status" value="1"/>
</dbReference>
<evidence type="ECO:0000256" key="8">
    <source>
        <dbReference type="ARBA" id="ARBA00023136"/>
    </source>
</evidence>
<dbReference type="InterPro" id="IPR000652">
    <property type="entry name" value="Triosephosphate_isomerase"/>
</dbReference>
<feature type="transmembrane region" description="Helical" evidence="12">
    <location>
        <begin position="57"/>
        <end position="78"/>
    </location>
</feature>
<dbReference type="GO" id="GO:0030416">
    <property type="term" value="P:methylamine metabolic process"/>
    <property type="evidence" value="ECO:0007669"/>
    <property type="project" value="InterPro"/>
</dbReference>
<evidence type="ECO:0000256" key="1">
    <source>
        <dbReference type="ARBA" id="ARBA00004141"/>
    </source>
</evidence>
<dbReference type="InterPro" id="IPR013785">
    <property type="entry name" value="Aldolase_TIM"/>
</dbReference>
<evidence type="ECO:0000313" key="17">
    <source>
        <dbReference type="Proteomes" id="UP001168478"/>
    </source>
</evidence>
<comment type="subunit">
    <text evidence="11">Homodimer.</text>
</comment>
<evidence type="ECO:0000256" key="3">
    <source>
        <dbReference type="ARBA" id="ARBA00007422"/>
    </source>
</evidence>
<keyword evidence="16" id="KW-1185">Reference proteome</keyword>
<evidence type="ECO:0000313" key="14">
    <source>
        <dbReference type="EMBL" id="MDN0023113.1"/>
    </source>
</evidence>
<dbReference type="PANTHER" id="PTHR21139">
    <property type="entry name" value="TRIOSEPHOSPHATE ISOMERASE"/>
    <property type="match status" value="1"/>
</dbReference>
<dbReference type="Pfam" id="PF07291">
    <property type="entry name" value="MauE"/>
    <property type="match status" value="1"/>
</dbReference>
<evidence type="ECO:0000256" key="2">
    <source>
        <dbReference type="ARBA" id="ARBA00004680"/>
    </source>
</evidence>
<evidence type="ECO:0000313" key="16">
    <source>
        <dbReference type="Proteomes" id="UP001167831"/>
    </source>
</evidence>
<dbReference type="Proteomes" id="UP001167831">
    <property type="component" value="Unassembled WGS sequence"/>
</dbReference>
<organism evidence="15 17">
    <name type="scientific">Leyella lascolaii</name>
    <dbReference type="NCBI Taxonomy" id="1776379"/>
    <lineage>
        <taxon>Bacteria</taxon>
        <taxon>Pseudomonadati</taxon>
        <taxon>Bacteroidota</taxon>
        <taxon>Bacteroidia</taxon>
        <taxon>Bacteroidales</taxon>
        <taxon>Prevotellaceae</taxon>
        <taxon>Leyella</taxon>
    </lineage>
</organism>
<evidence type="ECO:0000256" key="11">
    <source>
        <dbReference type="HAMAP-Rule" id="MF_00147"/>
    </source>
</evidence>
<dbReference type="EMBL" id="JAUEIF010000004">
    <property type="protein sequence ID" value="MDN0025188.1"/>
    <property type="molecule type" value="Genomic_DNA"/>
</dbReference>
<feature type="binding site" evidence="11">
    <location>
        <begin position="445"/>
        <end position="447"/>
    </location>
    <ligand>
        <name>substrate</name>
    </ligand>
</feature>
<dbReference type="InterPro" id="IPR035990">
    <property type="entry name" value="TIM_sf"/>
</dbReference>
<comment type="subcellular location">
    <subcellularLocation>
        <location evidence="11">Cytoplasm</location>
    </subcellularLocation>
    <subcellularLocation>
        <location evidence="1">Membrane</location>
        <topology evidence="1">Multi-pass membrane protein</topology>
    </subcellularLocation>
</comment>
<keyword evidence="4 11" id="KW-0312">Gluconeogenesis</keyword>
<feature type="active site" description="Electrophile" evidence="11">
    <location>
        <position position="532"/>
    </location>
</feature>
<evidence type="ECO:0000256" key="6">
    <source>
        <dbReference type="ARBA" id="ARBA00022692"/>
    </source>
</evidence>
<dbReference type="GO" id="GO:0005829">
    <property type="term" value="C:cytosol"/>
    <property type="evidence" value="ECO:0007669"/>
    <property type="project" value="TreeGrafter"/>
</dbReference>
<keyword evidence="8 12" id="KW-0472">Membrane</keyword>
<dbReference type="RefSeq" id="WP_289825597.1">
    <property type="nucleotide sequence ID" value="NZ_JAUEIE010000008.1"/>
</dbReference>
<keyword evidence="10 11" id="KW-0413">Isomerase</keyword>
<feature type="transmembrane region" description="Helical" evidence="12">
    <location>
        <begin position="87"/>
        <end position="104"/>
    </location>
</feature>
<name>A0AAW7JH46_9BACT</name>
<dbReference type="PANTHER" id="PTHR21139:SF42">
    <property type="entry name" value="TRIOSEPHOSPHATE ISOMERASE"/>
    <property type="match status" value="1"/>
</dbReference>
<accession>A0AAW7JH46</accession>
<feature type="active site" description="Proton acceptor" evidence="11">
    <location>
        <position position="604"/>
    </location>
</feature>
<dbReference type="InterPro" id="IPR009908">
    <property type="entry name" value="Methylamine_util_MauE"/>
</dbReference>
<dbReference type="FunFam" id="3.20.20.70:FF:000016">
    <property type="entry name" value="Triosephosphate isomerase"/>
    <property type="match status" value="1"/>
</dbReference>